<dbReference type="EMBL" id="BQNB010019682">
    <property type="protein sequence ID" value="GJT87928.1"/>
    <property type="molecule type" value="Genomic_DNA"/>
</dbReference>
<keyword evidence="4" id="KW-0255">Endonuclease</keyword>
<evidence type="ECO:0000256" key="4">
    <source>
        <dbReference type="ARBA" id="ARBA00022759"/>
    </source>
</evidence>
<keyword evidence="11" id="KW-1185">Reference proteome</keyword>
<evidence type="ECO:0000256" key="1">
    <source>
        <dbReference type="ARBA" id="ARBA00022679"/>
    </source>
</evidence>
<keyword evidence="7" id="KW-1133">Transmembrane helix</keyword>
<protein>
    <submittedName>
        <fullName evidence="10">Reverse transcriptase domain-containing protein</fullName>
    </submittedName>
</protein>
<dbReference type="InterPro" id="IPR041373">
    <property type="entry name" value="RT_RNaseH"/>
</dbReference>
<dbReference type="Pfam" id="PF17917">
    <property type="entry name" value="RT_RNaseH"/>
    <property type="match status" value="1"/>
</dbReference>
<evidence type="ECO:0000313" key="10">
    <source>
        <dbReference type="EMBL" id="GJT87928.1"/>
    </source>
</evidence>
<dbReference type="Proteomes" id="UP001151760">
    <property type="component" value="Unassembled WGS sequence"/>
</dbReference>
<sequence>MSQRPVLSMLLETPESLLYCNVAFQLRSSISYVVSASHQIALLDVEHLSQLVYTSTIFFLVIRVSLTPFWLSAFLSIMTKFLQPPDSFLEYFAMRATILLAFHLYLAVLVFQVDHLVFLRSNWTSDGTESYSELSSPDFFAGISGESSVAGTAGCLVPLFGSIRDLDFPLSYVRIAANLAIVYTDHSALKYLFAKKDSKARLLRWVLLLQEFDFNVIDTKGAENLAADHLSRLENPYENVLDPKEVNEKFPLETLNMVTSRGDSSTPWFADYANYHAGNFIVKGMSSQQKNKFFKDVKHYFWDDPYLFKICADQMIRRCVAGQEAVDILTACHSGPTGGHYGANYTAKKVFDSGFYWPTIYKDAHDLVTRCDTCQRQGKISQRDEMPQNSIQVCEIFDVWGIDFMGSFPSSRVGNNIMLVAEVDFVKWLKQKRLP</sequence>
<feature type="transmembrane region" description="Helical" evidence="7">
    <location>
        <begin position="91"/>
        <end position="111"/>
    </location>
</feature>
<keyword evidence="7" id="KW-0812">Transmembrane</keyword>
<evidence type="ECO:0000259" key="8">
    <source>
        <dbReference type="Pfam" id="PF17917"/>
    </source>
</evidence>
<proteinExistence type="predicted"/>
<feature type="transmembrane region" description="Helical" evidence="7">
    <location>
        <begin position="51"/>
        <end position="71"/>
    </location>
</feature>
<evidence type="ECO:0000256" key="2">
    <source>
        <dbReference type="ARBA" id="ARBA00022695"/>
    </source>
</evidence>
<dbReference type="Gene3D" id="1.10.340.70">
    <property type="match status" value="1"/>
</dbReference>
<evidence type="ECO:0000256" key="6">
    <source>
        <dbReference type="ARBA" id="ARBA00022918"/>
    </source>
</evidence>
<organism evidence="10 11">
    <name type="scientific">Tanacetum coccineum</name>
    <dbReference type="NCBI Taxonomy" id="301880"/>
    <lineage>
        <taxon>Eukaryota</taxon>
        <taxon>Viridiplantae</taxon>
        <taxon>Streptophyta</taxon>
        <taxon>Embryophyta</taxon>
        <taxon>Tracheophyta</taxon>
        <taxon>Spermatophyta</taxon>
        <taxon>Magnoliopsida</taxon>
        <taxon>eudicotyledons</taxon>
        <taxon>Gunneridae</taxon>
        <taxon>Pentapetalae</taxon>
        <taxon>asterids</taxon>
        <taxon>campanulids</taxon>
        <taxon>Asterales</taxon>
        <taxon>Asteraceae</taxon>
        <taxon>Asteroideae</taxon>
        <taxon>Anthemideae</taxon>
        <taxon>Anthemidinae</taxon>
        <taxon>Tanacetum</taxon>
    </lineage>
</organism>
<accession>A0ABQ5HJ62</accession>
<name>A0ABQ5HJ62_9ASTR</name>
<dbReference type="InterPro" id="IPR041588">
    <property type="entry name" value="Integrase_H2C2"/>
</dbReference>
<keyword evidence="7" id="KW-0472">Membrane</keyword>
<dbReference type="InterPro" id="IPR052160">
    <property type="entry name" value="Gypsy_RT_Integrase-like"/>
</dbReference>
<gene>
    <name evidence="10" type="ORF">Tco_1069645</name>
</gene>
<dbReference type="PANTHER" id="PTHR47266">
    <property type="entry name" value="ENDONUCLEASE-RELATED"/>
    <property type="match status" value="1"/>
</dbReference>
<feature type="domain" description="Reverse transcriptase RNase H-like" evidence="8">
    <location>
        <begin position="181"/>
        <end position="212"/>
    </location>
</feature>
<evidence type="ECO:0000313" key="11">
    <source>
        <dbReference type="Proteomes" id="UP001151760"/>
    </source>
</evidence>
<evidence type="ECO:0000259" key="9">
    <source>
        <dbReference type="Pfam" id="PF17921"/>
    </source>
</evidence>
<evidence type="ECO:0000256" key="5">
    <source>
        <dbReference type="ARBA" id="ARBA00022801"/>
    </source>
</evidence>
<reference evidence="10" key="1">
    <citation type="journal article" date="2022" name="Int. J. Mol. Sci.">
        <title>Draft Genome of Tanacetum Coccineum: Genomic Comparison of Closely Related Tanacetum-Family Plants.</title>
        <authorList>
            <person name="Yamashiro T."/>
            <person name="Shiraishi A."/>
            <person name="Nakayama K."/>
            <person name="Satake H."/>
        </authorList>
    </citation>
    <scope>NUCLEOTIDE SEQUENCE</scope>
</reference>
<feature type="domain" description="Integrase zinc-binding" evidence="9">
    <location>
        <begin position="326"/>
        <end position="377"/>
    </location>
</feature>
<keyword evidence="3" id="KW-0540">Nuclease</keyword>
<dbReference type="Pfam" id="PF17921">
    <property type="entry name" value="Integrase_H2C2"/>
    <property type="match status" value="1"/>
</dbReference>
<evidence type="ECO:0000256" key="7">
    <source>
        <dbReference type="SAM" id="Phobius"/>
    </source>
</evidence>
<keyword evidence="1" id="KW-0808">Transferase</keyword>
<comment type="caution">
    <text evidence="10">The sequence shown here is derived from an EMBL/GenBank/DDBJ whole genome shotgun (WGS) entry which is preliminary data.</text>
</comment>
<keyword evidence="6 10" id="KW-0695">RNA-directed DNA polymerase</keyword>
<reference evidence="10" key="2">
    <citation type="submission" date="2022-01" db="EMBL/GenBank/DDBJ databases">
        <authorList>
            <person name="Yamashiro T."/>
            <person name="Shiraishi A."/>
            <person name="Satake H."/>
            <person name="Nakayama K."/>
        </authorList>
    </citation>
    <scope>NUCLEOTIDE SEQUENCE</scope>
</reference>
<dbReference type="GO" id="GO:0003964">
    <property type="term" value="F:RNA-directed DNA polymerase activity"/>
    <property type="evidence" value="ECO:0007669"/>
    <property type="project" value="UniProtKB-KW"/>
</dbReference>
<evidence type="ECO:0000256" key="3">
    <source>
        <dbReference type="ARBA" id="ARBA00022722"/>
    </source>
</evidence>
<keyword evidence="5" id="KW-0378">Hydrolase</keyword>
<keyword evidence="2" id="KW-0548">Nucleotidyltransferase</keyword>